<feature type="transmembrane region" description="Helical" evidence="1">
    <location>
        <begin position="263"/>
        <end position="281"/>
    </location>
</feature>
<comment type="caution">
    <text evidence="2">The sequence shown here is derived from an EMBL/GenBank/DDBJ whole genome shotgun (WGS) entry which is preliminary data.</text>
</comment>
<keyword evidence="1" id="KW-0812">Transmembrane</keyword>
<keyword evidence="1" id="KW-0472">Membrane</keyword>
<feature type="transmembrane region" description="Helical" evidence="1">
    <location>
        <begin position="63"/>
        <end position="82"/>
    </location>
</feature>
<feature type="transmembrane region" description="Helical" evidence="1">
    <location>
        <begin position="232"/>
        <end position="257"/>
    </location>
</feature>
<dbReference type="EMBL" id="CACVBS010000084">
    <property type="protein sequence ID" value="CAA7270030.1"/>
    <property type="molecule type" value="Genomic_DNA"/>
</dbReference>
<organism evidence="2 3">
    <name type="scientific">Cyclocybe aegerita</name>
    <name type="common">Black poplar mushroom</name>
    <name type="synonym">Agrocybe aegerita</name>
    <dbReference type="NCBI Taxonomy" id="1973307"/>
    <lineage>
        <taxon>Eukaryota</taxon>
        <taxon>Fungi</taxon>
        <taxon>Dikarya</taxon>
        <taxon>Basidiomycota</taxon>
        <taxon>Agaricomycotina</taxon>
        <taxon>Agaricomycetes</taxon>
        <taxon>Agaricomycetidae</taxon>
        <taxon>Agaricales</taxon>
        <taxon>Agaricineae</taxon>
        <taxon>Bolbitiaceae</taxon>
        <taxon>Cyclocybe</taxon>
    </lineage>
</organism>
<accession>A0A8S0WI33</accession>
<sequence length="341" mass="37545">MSTKDLDPSWTPDLGEDALFNERTWFAGLFVLAVAYGIAVTLGILCLGHLHRTVTPDNRRMKSFWMGVVSALIICATVYAAAGEKINEMSFITYRNYPGGPSAFEPAFFSLPVNAAGNVFFILANWICDAILVWRCLIIYRQSRIPLWIMMIIPCSGYLGSIALGICWAIQVCNPETSPWVSKGVNFTVPYLSLSLALNIFMSTALSLRLLVYRWRMKKLPSIAGGINYLGLVAMIVESAVVYSIFSLCSIVTFLLNHPVQNVFNQLFAEAQIVATLMILYRVASGTAWTSDTAHTLFSGVHLTFAHTTSDTTKGTSTINVYNKEAGTESTHSEIVIQPPA</sequence>
<protein>
    <submittedName>
        <fullName evidence="2">Uncharacterized protein</fullName>
    </submittedName>
</protein>
<name>A0A8S0WI33_CYCAE</name>
<reference evidence="2 3" key="1">
    <citation type="submission" date="2020-01" db="EMBL/GenBank/DDBJ databases">
        <authorList>
            <person name="Gupta K D."/>
        </authorList>
    </citation>
    <scope>NUCLEOTIDE SEQUENCE [LARGE SCALE GENOMIC DNA]</scope>
</reference>
<feature type="transmembrane region" description="Helical" evidence="1">
    <location>
        <begin position="25"/>
        <end position="51"/>
    </location>
</feature>
<gene>
    <name evidence="2" type="ORF">AAE3_LOCUS12302</name>
</gene>
<dbReference type="AlphaFoldDB" id="A0A8S0WI33"/>
<feature type="transmembrane region" description="Helical" evidence="1">
    <location>
        <begin position="191"/>
        <end position="212"/>
    </location>
</feature>
<dbReference type="OrthoDB" id="3267806at2759"/>
<feature type="transmembrane region" description="Helical" evidence="1">
    <location>
        <begin position="147"/>
        <end position="171"/>
    </location>
</feature>
<evidence type="ECO:0000313" key="2">
    <source>
        <dbReference type="EMBL" id="CAA7270030.1"/>
    </source>
</evidence>
<evidence type="ECO:0000256" key="1">
    <source>
        <dbReference type="SAM" id="Phobius"/>
    </source>
</evidence>
<keyword evidence="1" id="KW-1133">Transmembrane helix</keyword>
<dbReference type="Proteomes" id="UP000467700">
    <property type="component" value="Unassembled WGS sequence"/>
</dbReference>
<proteinExistence type="predicted"/>
<keyword evidence="3" id="KW-1185">Reference proteome</keyword>
<evidence type="ECO:0000313" key="3">
    <source>
        <dbReference type="Proteomes" id="UP000467700"/>
    </source>
</evidence>